<gene>
    <name evidence="2" type="ORF">D1639_08510</name>
</gene>
<keyword evidence="1" id="KW-0812">Transmembrane</keyword>
<feature type="transmembrane region" description="Helical" evidence="1">
    <location>
        <begin position="166"/>
        <end position="190"/>
    </location>
</feature>
<keyword evidence="1" id="KW-1133">Transmembrane helix</keyword>
<proteinExistence type="predicted"/>
<dbReference type="InterPro" id="IPR010178">
    <property type="entry name" value="Lit"/>
</dbReference>
<feature type="transmembrane region" description="Helical" evidence="1">
    <location>
        <begin position="223"/>
        <end position="251"/>
    </location>
</feature>
<evidence type="ECO:0000256" key="1">
    <source>
        <dbReference type="SAM" id="Phobius"/>
    </source>
</evidence>
<sequence length="259" mass="26371">MGVAGRIAAVAGAVLLAVCLVGGGYAVVAMTDGPTVLLSTAFSGNDNPHTPFSKDELVSMAVAGKRYSFDDNDRAALDAVQRSINEAAAADGRAGEGAPDFAESSGSADAALASADEAYVLTPDALSHLDDCYAVASTARTVLLACLIGAVVCLALAGATGGRRRVGAMAVAAGSAVLAIFLALGLWAALDFDGMFAAFHGLFFTAGTWTFSWESLLITMYPIAFWMGMGAIWVGVTALLSALAIACGALLRRRAKPAR</sequence>
<name>A0A7C9N9E5_9BACT</name>
<accession>A0A7C9N9E5</accession>
<dbReference type="AlphaFoldDB" id="A0A7C9N9E5"/>
<dbReference type="Pfam" id="PF07314">
    <property type="entry name" value="Lit"/>
    <property type="match status" value="1"/>
</dbReference>
<feature type="transmembrane region" description="Helical" evidence="1">
    <location>
        <begin position="142"/>
        <end position="159"/>
    </location>
</feature>
<protein>
    <submittedName>
        <fullName evidence="2">DUF1461 domain-containing protein</fullName>
    </submittedName>
</protein>
<reference evidence="2" key="1">
    <citation type="submission" date="2018-08" db="EMBL/GenBank/DDBJ databases">
        <title>Murine metabolic-syndrome-specific gut microbial biobank.</title>
        <authorList>
            <person name="Liu C."/>
        </authorList>
    </citation>
    <scope>NUCLEOTIDE SEQUENCE [LARGE SCALE GENOMIC DNA]</scope>
    <source>
        <strain evidence="2">Z82</strain>
    </source>
</reference>
<dbReference type="EMBL" id="QWKH01000070">
    <property type="protein sequence ID" value="NBI35065.1"/>
    <property type="molecule type" value="Genomic_DNA"/>
</dbReference>
<evidence type="ECO:0000313" key="2">
    <source>
        <dbReference type="EMBL" id="NBI35065.1"/>
    </source>
</evidence>
<comment type="caution">
    <text evidence="2">The sequence shown here is derived from an EMBL/GenBank/DDBJ whole genome shotgun (WGS) entry which is preliminary data.</text>
</comment>
<keyword evidence="1" id="KW-0472">Membrane</keyword>
<organism evidence="2">
    <name type="scientific">Muribaculaceae bacterium Z82</name>
    <dbReference type="NCBI Taxonomy" id="2304548"/>
    <lineage>
        <taxon>Bacteria</taxon>
        <taxon>Pseudomonadati</taxon>
        <taxon>Bacteroidota</taxon>
        <taxon>Bacteroidia</taxon>
        <taxon>Bacteroidales</taxon>
        <taxon>Muribaculaceae</taxon>
    </lineage>
</organism>